<feature type="non-terminal residue" evidence="2">
    <location>
        <position position="1"/>
    </location>
</feature>
<dbReference type="SUPFAM" id="SSF49313">
    <property type="entry name" value="Cadherin-like"/>
    <property type="match status" value="1"/>
</dbReference>
<dbReference type="Gene3D" id="2.60.40.60">
    <property type="entry name" value="Cadherins"/>
    <property type="match status" value="1"/>
</dbReference>
<evidence type="ECO:0000259" key="1">
    <source>
        <dbReference type="PROSITE" id="PS50268"/>
    </source>
</evidence>
<evidence type="ECO:0000313" key="2">
    <source>
        <dbReference type="EMBL" id="MDZ5461805.1"/>
    </source>
</evidence>
<accession>A0ABU5ISG3</accession>
<feature type="non-terminal residue" evidence="2">
    <location>
        <position position="166"/>
    </location>
</feature>
<feature type="domain" description="Cadherin" evidence="1">
    <location>
        <begin position="2"/>
        <end position="58"/>
    </location>
</feature>
<dbReference type="InterPro" id="IPR002126">
    <property type="entry name" value="Cadherin-like_dom"/>
</dbReference>
<reference evidence="2 3" key="1">
    <citation type="submission" date="2023-11" db="EMBL/GenBank/DDBJ databases">
        <title>Draft genome of Azohydromonas lata strain H1 (DSM1123), a polyhydroxyalkanoate producer.</title>
        <authorList>
            <person name="Traversa D."/>
            <person name="D'Addabbo P."/>
            <person name="Pazzani C."/>
            <person name="Manzari C."/>
            <person name="Chiara M."/>
            <person name="Scrascia M."/>
        </authorList>
    </citation>
    <scope>NUCLEOTIDE SEQUENCE [LARGE SCALE GENOMIC DNA]</scope>
    <source>
        <strain evidence="2 3">H1</strain>
    </source>
</reference>
<dbReference type="Proteomes" id="UP001293718">
    <property type="component" value="Unassembled WGS sequence"/>
</dbReference>
<dbReference type="RefSeq" id="WP_322468875.1">
    <property type="nucleotide sequence ID" value="NZ_JAXOJX010000208.1"/>
</dbReference>
<proteinExistence type="predicted"/>
<dbReference type="CDD" id="cd11304">
    <property type="entry name" value="Cadherin_repeat"/>
    <property type="match status" value="1"/>
</dbReference>
<sequence length="166" mass="16946">RFVIDAATGQLSVAAGASFDFEQAGAHRITVRLTDAAGNTADVQLSIAVSNANDAPTGSVTITGKVAQGETLKASNDLRDQDGLGTVTYQWLRDGQAIEGATGERYTLTQADVGKGLTVRASYVDQFGHAESRTSAATAAVDNANDAPTGSVTLSGTAAMGQVLRA</sequence>
<protein>
    <recommendedName>
        <fullName evidence="1">Cadherin domain-containing protein</fullName>
    </recommendedName>
</protein>
<dbReference type="EMBL" id="JAXOJX010000208">
    <property type="protein sequence ID" value="MDZ5461805.1"/>
    <property type="molecule type" value="Genomic_DNA"/>
</dbReference>
<dbReference type="InterPro" id="IPR015919">
    <property type="entry name" value="Cadherin-like_sf"/>
</dbReference>
<keyword evidence="3" id="KW-1185">Reference proteome</keyword>
<dbReference type="PROSITE" id="PS50268">
    <property type="entry name" value="CADHERIN_2"/>
    <property type="match status" value="1"/>
</dbReference>
<name>A0ABU5ISG3_9BURK</name>
<organism evidence="2 3">
    <name type="scientific">Azohydromonas lata</name>
    <dbReference type="NCBI Taxonomy" id="45677"/>
    <lineage>
        <taxon>Bacteria</taxon>
        <taxon>Pseudomonadati</taxon>
        <taxon>Pseudomonadota</taxon>
        <taxon>Betaproteobacteria</taxon>
        <taxon>Burkholderiales</taxon>
        <taxon>Sphaerotilaceae</taxon>
        <taxon>Azohydromonas</taxon>
    </lineage>
</organism>
<comment type="caution">
    <text evidence="2">The sequence shown here is derived from an EMBL/GenBank/DDBJ whole genome shotgun (WGS) entry which is preliminary data.</text>
</comment>
<evidence type="ECO:0000313" key="3">
    <source>
        <dbReference type="Proteomes" id="UP001293718"/>
    </source>
</evidence>
<gene>
    <name evidence="2" type="ORF">SM757_35055</name>
</gene>
<dbReference type="Gene3D" id="2.60.40.2700">
    <property type="match status" value="1"/>
</dbReference>